<evidence type="ECO:0000313" key="2">
    <source>
        <dbReference type="EMBL" id="MFD2534018.1"/>
    </source>
</evidence>
<keyword evidence="1" id="KW-0812">Transmembrane</keyword>
<protein>
    <submittedName>
        <fullName evidence="2">Uncharacterized protein</fullName>
    </submittedName>
</protein>
<proteinExistence type="predicted"/>
<dbReference type="Proteomes" id="UP001597441">
    <property type="component" value="Unassembled WGS sequence"/>
</dbReference>
<feature type="transmembrane region" description="Helical" evidence="1">
    <location>
        <begin position="31"/>
        <end position="53"/>
    </location>
</feature>
<evidence type="ECO:0000313" key="3">
    <source>
        <dbReference type="Proteomes" id="UP001597441"/>
    </source>
</evidence>
<name>A0ABW5JMM6_9FLAO</name>
<gene>
    <name evidence="2" type="ORF">ACFSQS_02790</name>
</gene>
<accession>A0ABW5JMM6</accession>
<reference evidence="3" key="1">
    <citation type="journal article" date="2019" name="Int. J. Syst. Evol. Microbiol.">
        <title>The Global Catalogue of Microorganisms (GCM) 10K type strain sequencing project: providing services to taxonomists for standard genome sequencing and annotation.</title>
        <authorList>
            <consortium name="The Broad Institute Genomics Platform"/>
            <consortium name="The Broad Institute Genome Sequencing Center for Infectious Disease"/>
            <person name="Wu L."/>
            <person name="Ma J."/>
        </authorList>
    </citation>
    <scope>NUCLEOTIDE SEQUENCE [LARGE SCALE GENOMIC DNA]</scope>
    <source>
        <strain evidence="3">KCTC 42903</strain>
    </source>
</reference>
<sequence length="96" mass="10859">MKPLKTTSLILVILLAFAAIAALFLGGFMPLFSIAFGILFVYYLFIYIALVLLSKKENTILKCIMVSLFLMPILWGLFAPESLFNFLLQGVKMDFR</sequence>
<keyword evidence="3" id="KW-1185">Reference proteome</keyword>
<keyword evidence="1" id="KW-0472">Membrane</keyword>
<keyword evidence="1" id="KW-1133">Transmembrane helix</keyword>
<feature type="transmembrane region" description="Helical" evidence="1">
    <location>
        <begin position="60"/>
        <end position="78"/>
    </location>
</feature>
<comment type="caution">
    <text evidence="2">The sequence shown here is derived from an EMBL/GenBank/DDBJ whole genome shotgun (WGS) entry which is preliminary data.</text>
</comment>
<dbReference type="RefSeq" id="WP_388013748.1">
    <property type="nucleotide sequence ID" value="NZ_JBHUDT010000001.1"/>
</dbReference>
<evidence type="ECO:0000256" key="1">
    <source>
        <dbReference type="SAM" id="Phobius"/>
    </source>
</evidence>
<dbReference type="EMBL" id="JBHULK010000001">
    <property type="protein sequence ID" value="MFD2534018.1"/>
    <property type="molecule type" value="Genomic_DNA"/>
</dbReference>
<organism evidence="2 3">
    <name type="scientific">Gelatiniphilus marinus</name>
    <dbReference type="NCBI Taxonomy" id="1759464"/>
    <lineage>
        <taxon>Bacteria</taxon>
        <taxon>Pseudomonadati</taxon>
        <taxon>Bacteroidota</taxon>
        <taxon>Flavobacteriia</taxon>
        <taxon>Flavobacteriales</taxon>
        <taxon>Flavobacteriaceae</taxon>
        <taxon>Gelatiniphilus</taxon>
    </lineage>
</organism>